<evidence type="ECO:0000313" key="1">
    <source>
        <dbReference type="EMBL" id="NGM18504.1"/>
    </source>
</evidence>
<proteinExistence type="predicted"/>
<reference evidence="1 2" key="2">
    <citation type="submission" date="2020-03" db="EMBL/GenBank/DDBJ databases">
        <title>Roseomonas stagni sp. nov., isolated from pond water in Japan.</title>
        <authorList>
            <person name="Furuhata K."/>
            <person name="Miyamoto H."/>
            <person name="Goto K."/>
        </authorList>
    </citation>
    <scope>NUCLEOTIDE SEQUENCE [LARGE SCALE GENOMIC DNA]</scope>
    <source>
        <strain evidence="1 2">PeD5</strain>
    </source>
</reference>
<organism evidence="1 2">
    <name type="scientific">Falsiroseomonas algicola</name>
    <dbReference type="NCBI Taxonomy" id="2716930"/>
    <lineage>
        <taxon>Bacteria</taxon>
        <taxon>Pseudomonadati</taxon>
        <taxon>Pseudomonadota</taxon>
        <taxon>Alphaproteobacteria</taxon>
        <taxon>Acetobacterales</taxon>
        <taxon>Roseomonadaceae</taxon>
        <taxon>Falsiroseomonas</taxon>
    </lineage>
</organism>
<gene>
    <name evidence="1" type="ORF">G3576_00665</name>
</gene>
<dbReference type="AlphaFoldDB" id="A0A6M1LEU3"/>
<evidence type="ECO:0000313" key="2">
    <source>
        <dbReference type="Proteomes" id="UP000475385"/>
    </source>
</evidence>
<dbReference type="EMBL" id="JAAIKB010000001">
    <property type="protein sequence ID" value="NGM18504.1"/>
    <property type="molecule type" value="Genomic_DNA"/>
</dbReference>
<reference evidence="1 2" key="1">
    <citation type="submission" date="2020-02" db="EMBL/GenBank/DDBJ databases">
        <authorList>
            <person name="Kim H.M."/>
            <person name="Jeon C.O."/>
        </authorList>
    </citation>
    <scope>NUCLEOTIDE SEQUENCE [LARGE SCALE GENOMIC DNA]</scope>
    <source>
        <strain evidence="1 2">PeD5</strain>
    </source>
</reference>
<sequence>MSQSVLASLSRQQQDAHGVFVDSGVIRDSSAVVVAYARQSAGAVFIVARGMAGAEVGRVAMSPLPLTPEDEQHPMAAGLTRLEGRLDLASLPPPIIRIEVLGEDDATSVLLGVDFQLRELCFEDQAAFKSATIARRQRDRPRDTETQLFLARQIARHLPSVHKDRLTEVALTMTATQAYRASELMRPDVAATAIETVDEMLNIIDGLPDYSTNSYARISLLTAKWHAAVALDDPAVFDECLSDLASRAKELTKHKLAFTLHYNAVRSLLALAGYRLAQGRVAEADELFASIIAVMAAGGSRFTDHPAHIREFARTCTLIQPIAYLRRAMTQNSPLRLEERPIKELRRTLGAATRDILLVGAFRTSNAEAGADAILSWVKLQALCP</sequence>
<dbReference type="RefSeq" id="WP_164692396.1">
    <property type="nucleotide sequence ID" value="NZ_JAAIKB010000001.1"/>
</dbReference>
<protein>
    <submittedName>
        <fullName evidence="1">Uncharacterized protein</fullName>
    </submittedName>
</protein>
<dbReference type="Proteomes" id="UP000475385">
    <property type="component" value="Unassembled WGS sequence"/>
</dbReference>
<keyword evidence="2" id="KW-1185">Reference proteome</keyword>
<name>A0A6M1LEU3_9PROT</name>
<accession>A0A6M1LEU3</accession>
<comment type="caution">
    <text evidence="1">The sequence shown here is derived from an EMBL/GenBank/DDBJ whole genome shotgun (WGS) entry which is preliminary data.</text>
</comment>